<reference evidence="1" key="1">
    <citation type="journal article" date="2014" name="Front. Microbiol.">
        <title>High frequency of phylogenetically diverse reductive dehalogenase-homologous genes in deep subseafloor sedimentary metagenomes.</title>
        <authorList>
            <person name="Kawai M."/>
            <person name="Futagami T."/>
            <person name="Toyoda A."/>
            <person name="Takaki Y."/>
            <person name="Nishi S."/>
            <person name="Hori S."/>
            <person name="Arai W."/>
            <person name="Tsubouchi T."/>
            <person name="Morono Y."/>
            <person name="Uchiyama I."/>
            <person name="Ito T."/>
            <person name="Fujiyama A."/>
            <person name="Inagaki F."/>
            <person name="Takami H."/>
        </authorList>
    </citation>
    <scope>NUCLEOTIDE SEQUENCE</scope>
    <source>
        <strain evidence="1">Expedition CK06-06</strain>
    </source>
</reference>
<gene>
    <name evidence="1" type="ORF">S06H3_09989</name>
</gene>
<feature type="non-terminal residue" evidence="1">
    <location>
        <position position="1"/>
    </location>
</feature>
<comment type="caution">
    <text evidence="1">The sequence shown here is derived from an EMBL/GenBank/DDBJ whole genome shotgun (WGS) entry which is preliminary data.</text>
</comment>
<dbReference type="AlphaFoldDB" id="X1LGI7"/>
<dbReference type="Gene3D" id="1.20.58.220">
    <property type="entry name" value="Phosphate transport system protein phou homolog 2, domain 2"/>
    <property type="match status" value="1"/>
</dbReference>
<dbReference type="EMBL" id="BARV01004526">
    <property type="protein sequence ID" value="GAI18243.1"/>
    <property type="molecule type" value="Genomic_DNA"/>
</dbReference>
<accession>X1LGI7</accession>
<evidence type="ECO:0000313" key="1">
    <source>
        <dbReference type="EMBL" id="GAI18243.1"/>
    </source>
</evidence>
<dbReference type="InterPro" id="IPR038078">
    <property type="entry name" value="PhoU-like_sf"/>
</dbReference>
<organism evidence="1">
    <name type="scientific">marine sediment metagenome</name>
    <dbReference type="NCBI Taxonomy" id="412755"/>
    <lineage>
        <taxon>unclassified sequences</taxon>
        <taxon>metagenomes</taxon>
        <taxon>ecological metagenomes</taxon>
    </lineage>
</organism>
<name>X1LGI7_9ZZZZ</name>
<sequence length="85" mass="9971">ILIDCIGLMETDFNAAYKKTFNIESLKRKARHSKYDILEIIYKKKEEALRVILTSNLTNQIFDLIGMTEEISDYLRGLILKYPNQ</sequence>
<protein>
    <submittedName>
        <fullName evidence="1">Uncharacterized protein</fullName>
    </submittedName>
</protein>
<proteinExistence type="predicted"/>